<dbReference type="Proteomes" id="UP000050794">
    <property type="component" value="Unassembled WGS sequence"/>
</dbReference>
<protein>
    <submittedName>
        <fullName evidence="3">PFL domain-containing protein</fullName>
    </submittedName>
</protein>
<dbReference type="WBParaSite" id="TCNE_0001994501-mRNA-1">
    <property type="protein sequence ID" value="TCNE_0001994501-mRNA-1"/>
    <property type="gene ID" value="TCNE_0001994501"/>
</dbReference>
<evidence type="ECO:0000313" key="1">
    <source>
        <dbReference type="EMBL" id="VDM51261.1"/>
    </source>
</evidence>
<dbReference type="AlphaFoldDB" id="A0A183VGS1"/>
<reference evidence="3" key="1">
    <citation type="submission" date="2016-06" db="UniProtKB">
        <authorList>
            <consortium name="WormBaseParasite"/>
        </authorList>
    </citation>
    <scope>IDENTIFICATION</scope>
</reference>
<proteinExistence type="predicted"/>
<evidence type="ECO:0000313" key="3">
    <source>
        <dbReference type="WBParaSite" id="TCNE_0001994501-mRNA-1"/>
    </source>
</evidence>
<reference evidence="1 2" key="2">
    <citation type="submission" date="2018-11" db="EMBL/GenBank/DDBJ databases">
        <authorList>
            <consortium name="Pathogen Informatics"/>
        </authorList>
    </citation>
    <scope>NUCLEOTIDE SEQUENCE [LARGE SCALE GENOMIC DNA]</scope>
</reference>
<keyword evidence="2" id="KW-1185">Reference proteome</keyword>
<accession>A0A183VGS1</accession>
<evidence type="ECO:0000313" key="2">
    <source>
        <dbReference type="Proteomes" id="UP000050794"/>
    </source>
</evidence>
<name>A0A183VGS1_TOXCA</name>
<organism evidence="2 3">
    <name type="scientific">Toxocara canis</name>
    <name type="common">Canine roundworm</name>
    <dbReference type="NCBI Taxonomy" id="6265"/>
    <lineage>
        <taxon>Eukaryota</taxon>
        <taxon>Metazoa</taxon>
        <taxon>Ecdysozoa</taxon>
        <taxon>Nematoda</taxon>
        <taxon>Chromadorea</taxon>
        <taxon>Rhabditida</taxon>
        <taxon>Spirurina</taxon>
        <taxon>Ascaridomorpha</taxon>
        <taxon>Ascaridoidea</taxon>
        <taxon>Toxocaridae</taxon>
        <taxon>Toxocara</taxon>
    </lineage>
</organism>
<dbReference type="EMBL" id="UYWY01027793">
    <property type="protein sequence ID" value="VDM51261.1"/>
    <property type="molecule type" value="Genomic_DNA"/>
</dbReference>
<gene>
    <name evidence="1" type="ORF">TCNE_LOCUS19940</name>
</gene>
<sequence>MRIAAKRIKAALMESERAKNRVRRALYEGLRENAYDYFKDLWYAYEFSYEYGPIPEYHEDDYGMEPEQKIGVTLVDTYFRESFFMMTNPFAFVSCIFKSTR</sequence>